<evidence type="ECO:0000313" key="12">
    <source>
        <dbReference type="Proteomes" id="UP000275012"/>
    </source>
</evidence>
<evidence type="ECO:0000256" key="8">
    <source>
        <dbReference type="ARBA" id="ARBA00035676"/>
    </source>
</evidence>
<evidence type="ECO:0000256" key="2">
    <source>
        <dbReference type="ARBA" id="ARBA00009320"/>
    </source>
</evidence>
<comment type="cofactor">
    <cofactor evidence="1">
        <name>pyridoxal 5'-phosphate</name>
        <dbReference type="ChEBI" id="CHEBI:597326"/>
    </cofactor>
</comment>
<comment type="pathway">
    <text evidence="7">Cofactor biosynthesis; tetrahydrofolate biosynthesis; 4-aminobenzoate from chorismate: step 2/2.</text>
</comment>
<comment type="subunit">
    <text evidence="3">Homodimer.</text>
</comment>
<protein>
    <recommendedName>
        <fullName evidence="8 10">Aminodeoxychorismate lyase</fullName>
        <ecNumber evidence="8 10">4.1.3.38</ecNumber>
    </recommendedName>
</protein>
<dbReference type="InterPro" id="IPR050571">
    <property type="entry name" value="Class-IV_PLP-Dep_Aminotrnsfr"/>
</dbReference>
<dbReference type="GO" id="GO:0008696">
    <property type="term" value="F:4-amino-4-deoxychorismate lyase activity"/>
    <property type="evidence" value="ECO:0007669"/>
    <property type="project" value="UniProtKB-UniRule"/>
</dbReference>
<keyword evidence="6 11" id="KW-0456">Lyase</keyword>
<dbReference type="PANTHER" id="PTHR42743">
    <property type="entry name" value="AMINO-ACID AMINOTRANSFERASE"/>
    <property type="match status" value="1"/>
</dbReference>
<dbReference type="Gene3D" id="3.20.10.10">
    <property type="entry name" value="D-amino Acid Aminotransferase, subunit A, domain 2"/>
    <property type="match status" value="1"/>
</dbReference>
<evidence type="ECO:0000256" key="7">
    <source>
        <dbReference type="ARBA" id="ARBA00035633"/>
    </source>
</evidence>
<gene>
    <name evidence="11" type="primary">pabC</name>
    <name evidence="11" type="ORF">EBB59_09460</name>
</gene>
<dbReference type="GO" id="GO:0046656">
    <property type="term" value="P:folic acid biosynthetic process"/>
    <property type="evidence" value="ECO:0007669"/>
    <property type="project" value="UniProtKB-KW"/>
</dbReference>
<evidence type="ECO:0000256" key="1">
    <source>
        <dbReference type="ARBA" id="ARBA00001933"/>
    </source>
</evidence>
<dbReference type="InterPro" id="IPR043131">
    <property type="entry name" value="BCAT-like_N"/>
</dbReference>
<dbReference type="InterPro" id="IPR043132">
    <property type="entry name" value="BCAT-like_C"/>
</dbReference>
<dbReference type="EC" id="4.1.3.38" evidence="8 10"/>
<dbReference type="GO" id="GO:0008153">
    <property type="term" value="P:4-aminobenzoate biosynthetic process"/>
    <property type="evidence" value="ECO:0007669"/>
    <property type="project" value="UniProtKB-UniRule"/>
</dbReference>
<evidence type="ECO:0000256" key="3">
    <source>
        <dbReference type="ARBA" id="ARBA00011738"/>
    </source>
</evidence>
<dbReference type="OrthoDB" id="9805628at2"/>
<dbReference type="RefSeq" id="WP_122101918.1">
    <property type="nucleotide sequence ID" value="NZ_RFLY01000013.1"/>
</dbReference>
<sequence length="274" mass="29896">MTEAAVRLFLGDTEVASIAFGNRAFAYGESLFETMRAHRGDIPWWEPHMTRLAEGAGRLAMPLPALDRVDAEARKLLDGENATLKLHLSRGGARGYAADRHASPFWMLSRHPLPTPRTALDIIHCRTRLSAQPLLAGLKHGNRLEQVLARAEVEAAHADEGLMRDATGHLISATTANLFALIGGEWRTPALDRCGVAGVMRGWLLTRAEARIAPVTQAELEQAEAVFLCNAVRGILPVRRLGDRTWPALHPATHALQAQLADAHPGFAHPKEIP</sequence>
<keyword evidence="4" id="KW-0663">Pyridoxal phosphate</keyword>
<name>A0A3M2HSN9_9GAMM</name>
<dbReference type="InterPro" id="IPR017824">
    <property type="entry name" value="Aminodeoxychorismate_lyase_IV"/>
</dbReference>
<dbReference type="Gene3D" id="3.30.470.10">
    <property type="match status" value="1"/>
</dbReference>
<evidence type="ECO:0000256" key="4">
    <source>
        <dbReference type="ARBA" id="ARBA00022898"/>
    </source>
</evidence>
<dbReference type="EMBL" id="RFLY01000013">
    <property type="protein sequence ID" value="RMH90843.1"/>
    <property type="molecule type" value="Genomic_DNA"/>
</dbReference>
<proteinExistence type="inferred from homology"/>
<dbReference type="Proteomes" id="UP000275012">
    <property type="component" value="Unassembled WGS sequence"/>
</dbReference>
<dbReference type="AlphaFoldDB" id="A0A3M2HSN9"/>
<evidence type="ECO:0000256" key="10">
    <source>
        <dbReference type="NCBIfam" id="TIGR03461"/>
    </source>
</evidence>
<reference evidence="11 12" key="1">
    <citation type="submission" date="2018-10" db="EMBL/GenBank/DDBJ databases">
        <title>Proposal of Lysobacter pythonis sp. nov. isolated from royal pythons (Python regius).</title>
        <authorList>
            <person name="Hans-Juergen B."/>
            <person name="Huptas C."/>
            <person name="Sandra B."/>
            <person name="Igor L."/>
            <person name="Joachim S."/>
            <person name="Siegfried S."/>
            <person name="Mareike W."/>
            <person name="Peter K."/>
        </authorList>
    </citation>
    <scope>NUCLEOTIDE SEQUENCE [LARGE SCALE GENOMIC DNA]</scope>
    <source>
        <strain evidence="11 12">4284/11</strain>
    </source>
</reference>
<dbReference type="GO" id="GO:0030170">
    <property type="term" value="F:pyridoxal phosphate binding"/>
    <property type="evidence" value="ECO:0007669"/>
    <property type="project" value="InterPro"/>
</dbReference>
<comment type="similarity">
    <text evidence="2">Belongs to the class-IV pyridoxal-phosphate-dependent aminotransferase family.</text>
</comment>
<organism evidence="11 12">
    <name type="scientific">Solilutibacter pythonis</name>
    <dbReference type="NCBI Taxonomy" id="2483112"/>
    <lineage>
        <taxon>Bacteria</taxon>
        <taxon>Pseudomonadati</taxon>
        <taxon>Pseudomonadota</taxon>
        <taxon>Gammaproteobacteria</taxon>
        <taxon>Lysobacterales</taxon>
        <taxon>Lysobacteraceae</taxon>
        <taxon>Solilutibacter</taxon>
    </lineage>
</organism>
<dbReference type="SUPFAM" id="SSF56752">
    <property type="entry name" value="D-aminoacid aminotransferase-like PLP-dependent enzymes"/>
    <property type="match status" value="1"/>
</dbReference>
<dbReference type="Pfam" id="PF01063">
    <property type="entry name" value="Aminotran_4"/>
    <property type="match status" value="1"/>
</dbReference>
<evidence type="ECO:0000256" key="9">
    <source>
        <dbReference type="ARBA" id="ARBA00049529"/>
    </source>
</evidence>
<dbReference type="InterPro" id="IPR036038">
    <property type="entry name" value="Aminotransferase-like"/>
</dbReference>
<keyword evidence="12" id="KW-1185">Reference proteome</keyword>
<evidence type="ECO:0000313" key="11">
    <source>
        <dbReference type="EMBL" id="RMH90843.1"/>
    </source>
</evidence>
<dbReference type="InterPro" id="IPR001544">
    <property type="entry name" value="Aminotrans_IV"/>
</dbReference>
<comment type="catalytic activity">
    <reaction evidence="9">
        <text>4-amino-4-deoxychorismate = 4-aminobenzoate + pyruvate + H(+)</text>
        <dbReference type="Rhea" id="RHEA:16201"/>
        <dbReference type="ChEBI" id="CHEBI:15361"/>
        <dbReference type="ChEBI" id="CHEBI:15378"/>
        <dbReference type="ChEBI" id="CHEBI:17836"/>
        <dbReference type="ChEBI" id="CHEBI:58406"/>
        <dbReference type="EC" id="4.1.3.38"/>
    </reaction>
</comment>
<dbReference type="GO" id="GO:0005829">
    <property type="term" value="C:cytosol"/>
    <property type="evidence" value="ECO:0007669"/>
    <property type="project" value="TreeGrafter"/>
</dbReference>
<keyword evidence="5" id="KW-0289">Folate biosynthesis</keyword>
<dbReference type="PANTHER" id="PTHR42743:SF2">
    <property type="entry name" value="AMINODEOXYCHORISMATE LYASE"/>
    <property type="match status" value="1"/>
</dbReference>
<accession>A0A3M2HSN9</accession>
<dbReference type="NCBIfam" id="TIGR03461">
    <property type="entry name" value="pabC_Proteo"/>
    <property type="match status" value="1"/>
</dbReference>
<evidence type="ECO:0000256" key="5">
    <source>
        <dbReference type="ARBA" id="ARBA00022909"/>
    </source>
</evidence>
<evidence type="ECO:0000256" key="6">
    <source>
        <dbReference type="ARBA" id="ARBA00023239"/>
    </source>
</evidence>
<comment type="caution">
    <text evidence="11">The sequence shown here is derived from an EMBL/GenBank/DDBJ whole genome shotgun (WGS) entry which is preliminary data.</text>
</comment>